<dbReference type="PANTHER" id="PTHR33221">
    <property type="entry name" value="WINGED HELIX-TURN-HELIX TRANSCRIPTIONAL REGULATOR, RRF2 FAMILY"/>
    <property type="match status" value="1"/>
</dbReference>
<dbReference type="PROSITE" id="PS51197">
    <property type="entry name" value="HTH_RRF2_2"/>
    <property type="match status" value="1"/>
</dbReference>
<dbReference type="GO" id="GO:0003700">
    <property type="term" value="F:DNA-binding transcription factor activity"/>
    <property type="evidence" value="ECO:0007669"/>
    <property type="project" value="TreeGrafter"/>
</dbReference>
<organism evidence="2 3">
    <name type="scientific">Sphingorhabdus pulchriflava</name>
    <dbReference type="NCBI Taxonomy" id="2292257"/>
    <lineage>
        <taxon>Bacteria</taxon>
        <taxon>Pseudomonadati</taxon>
        <taxon>Pseudomonadota</taxon>
        <taxon>Alphaproteobacteria</taxon>
        <taxon>Sphingomonadales</taxon>
        <taxon>Sphingomonadaceae</taxon>
        <taxon>Sphingorhabdus</taxon>
    </lineage>
</organism>
<gene>
    <name evidence="2" type="ORF">DXH95_09445</name>
</gene>
<comment type="caution">
    <text evidence="2">The sequence shown here is derived from an EMBL/GenBank/DDBJ whole genome shotgun (WGS) entry which is preliminary data.</text>
</comment>
<dbReference type="InterPro" id="IPR000944">
    <property type="entry name" value="Tscrpt_reg_Rrf2"/>
</dbReference>
<keyword evidence="1" id="KW-0238">DNA-binding</keyword>
<dbReference type="OrthoDB" id="9802344at2"/>
<sequence>MRLNLHTDYALRILMYLASKGGQASVDEIAGAYGISRNHLMKVARSLVELQLIEARRGRGGGFALAASADAINVGYVVRRLESLEGFVECFDRTSNSCPVAGACGLQGALNGAVAAFLDKLDEYRLSDLLPDRNRFLRQLKAFDQAPNNPKTSPMAA</sequence>
<dbReference type="RefSeq" id="WP_115549084.1">
    <property type="nucleotide sequence ID" value="NZ_QRGP01000001.1"/>
</dbReference>
<evidence type="ECO:0000256" key="1">
    <source>
        <dbReference type="ARBA" id="ARBA00023125"/>
    </source>
</evidence>
<dbReference type="InterPro" id="IPR036388">
    <property type="entry name" value="WH-like_DNA-bd_sf"/>
</dbReference>
<dbReference type="Pfam" id="PF02082">
    <property type="entry name" value="Rrf2"/>
    <property type="match status" value="1"/>
</dbReference>
<dbReference type="SUPFAM" id="SSF46785">
    <property type="entry name" value="Winged helix' DNA-binding domain"/>
    <property type="match status" value="1"/>
</dbReference>
<dbReference type="GO" id="GO:0003677">
    <property type="term" value="F:DNA binding"/>
    <property type="evidence" value="ECO:0007669"/>
    <property type="project" value="UniProtKB-KW"/>
</dbReference>
<dbReference type="InterPro" id="IPR011991">
    <property type="entry name" value="ArsR-like_HTH"/>
</dbReference>
<dbReference type="InterPro" id="IPR036390">
    <property type="entry name" value="WH_DNA-bd_sf"/>
</dbReference>
<accession>A0A371BIZ1</accession>
<protein>
    <submittedName>
        <fullName evidence="2">Rrf2 family transcriptional regulator</fullName>
    </submittedName>
</protein>
<keyword evidence="3" id="KW-1185">Reference proteome</keyword>
<dbReference type="Proteomes" id="UP000263833">
    <property type="component" value="Unassembled WGS sequence"/>
</dbReference>
<dbReference type="Gene3D" id="1.10.10.10">
    <property type="entry name" value="Winged helix-like DNA-binding domain superfamily/Winged helix DNA-binding domain"/>
    <property type="match status" value="1"/>
</dbReference>
<dbReference type="GO" id="GO:0005829">
    <property type="term" value="C:cytosol"/>
    <property type="evidence" value="ECO:0007669"/>
    <property type="project" value="TreeGrafter"/>
</dbReference>
<proteinExistence type="predicted"/>
<dbReference type="CDD" id="cd00090">
    <property type="entry name" value="HTH_ARSR"/>
    <property type="match status" value="1"/>
</dbReference>
<evidence type="ECO:0000313" key="3">
    <source>
        <dbReference type="Proteomes" id="UP000263833"/>
    </source>
</evidence>
<dbReference type="AlphaFoldDB" id="A0A371BIZ1"/>
<dbReference type="NCBIfam" id="TIGR00738">
    <property type="entry name" value="rrf2_super"/>
    <property type="match status" value="1"/>
</dbReference>
<evidence type="ECO:0000313" key="2">
    <source>
        <dbReference type="EMBL" id="RDV07538.1"/>
    </source>
</evidence>
<dbReference type="EMBL" id="QRGP01000001">
    <property type="protein sequence ID" value="RDV07538.1"/>
    <property type="molecule type" value="Genomic_DNA"/>
</dbReference>
<dbReference type="PANTHER" id="PTHR33221:SF4">
    <property type="entry name" value="HTH-TYPE TRANSCRIPTIONAL REPRESSOR NSRR"/>
    <property type="match status" value="1"/>
</dbReference>
<name>A0A371BIZ1_9SPHN</name>
<reference evidence="3" key="1">
    <citation type="submission" date="2018-08" db="EMBL/GenBank/DDBJ databases">
        <authorList>
            <person name="Kim S.-J."/>
            <person name="Jung G.-Y."/>
        </authorList>
    </citation>
    <scope>NUCLEOTIDE SEQUENCE [LARGE SCALE GENOMIC DNA]</scope>
    <source>
        <strain evidence="3">GY_G</strain>
    </source>
</reference>